<dbReference type="OrthoDB" id="7107891at2"/>
<organism evidence="1 2">
    <name type="scientific">Chondromyces crocatus</name>
    <dbReference type="NCBI Taxonomy" id="52"/>
    <lineage>
        <taxon>Bacteria</taxon>
        <taxon>Pseudomonadati</taxon>
        <taxon>Myxococcota</taxon>
        <taxon>Polyangia</taxon>
        <taxon>Polyangiales</taxon>
        <taxon>Polyangiaceae</taxon>
        <taxon>Chondromyces</taxon>
    </lineage>
</organism>
<dbReference type="EMBL" id="CP012159">
    <property type="protein sequence ID" value="AKT41155.1"/>
    <property type="molecule type" value="Genomic_DNA"/>
</dbReference>
<sequence length="149" mass="15671">MIGHVAAQIARDAATLGFNSTDFMSFSGAMCWDAVVMCMKKAGAADPGSITSASFSHVVSTSDPAVNHRTDMQHVPQGAFIGFFNPEGRLIHAMIATGFGCAAGNKNACIGVGSPVGWEVLDLGGKLHWVSGGVRIDGQRYTIHYRALD</sequence>
<evidence type="ECO:0000313" key="1">
    <source>
        <dbReference type="EMBL" id="AKT41155.1"/>
    </source>
</evidence>
<name>A0A0K1EJX0_CHOCO</name>
<reference evidence="1 2" key="1">
    <citation type="submission" date="2015-07" db="EMBL/GenBank/DDBJ databases">
        <title>Genome analysis of myxobacterium Chondromyces crocatus Cm c5 reveals a high potential for natural compound synthesis and the genetic basis for the loss of fruiting body formation.</title>
        <authorList>
            <person name="Zaburannyi N."/>
            <person name="Bunk B."/>
            <person name="Maier J."/>
            <person name="Overmann J."/>
            <person name="Mueller R."/>
        </authorList>
    </citation>
    <scope>NUCLEOTIDE SEQUENCE [LARGE SCALE GENOMIC DNA]</scope>
    <source>
        <strain evidence="1 2">Cm c5</strain>
    </source>
</reference>
<proteinExistence type="predicted"/>
<keyword evidence="2" id="KW-1185">Reference proteome</keyword>
<evidence type="ECO:0000313" key="2">
    <source>
        <dbReference type="Proteomes" id="UP000067626"/>
    </source>
</evidence>
<accession>A0A0K1EJX0</accession>
<protein>
    <recommendedName>
        <fullName evidence="3">NlpC/P60 domain-containing protein</fullName>
    </recommendedName>
</protein>
<dbReference type="RefSeq" id="WP_050432970.1">
    <property type="nucleotide sequence ID" value="NZ_CP012159.1"/>
</dbReference>
<dbReference type="KEGG" id="ccro:CMC5_053160"/>
<dbReference type="STRING" id="52.CMC5_053160"/>
<evidence type="ECO:0008006" key="3">
    <source>
        <dbReference type="Google" id="ProtNLM"/>
    </source>
</evidence>
<dbReference type="AlphaFoldDB" id="A0A0K1EJX0"/>
<dbReference type="Proteomes" id="UP000067626">
    <property type="component" value="Chromosome"/>
</dbReference>
<gene>
    <name evidence="1" type="ORF">CMC5_053160</name>
</gene>